<dbReference type="Proteomes" id="UP001732700">
    <property type="component" value="Chromosome 7C"/>
</dbReference>
<dbReference type="EnsemblPlants" id="AVESA.00010b.r2.7CG0665920.1">
    <property type="protein sequence ID" value="AVESA.00010b.r2.7CG0665920.1.CDS.1"/>
    <property type="gene ID" value="AVESA.00010b.r2.7CG0665920"/>
</dbReference>
<reference evidence="1" key="1">
    <citation type="submission" date="2021-05" db="EMBL/GenBank/DDBJ databases">
        <authorList>
            <person name="Scholz U."/>
            <person name="Mascher M."/>
            <person name="Fiebig A."/>
        </authorList>
    </citation>
    <scope>NUCLEOTIDE SEQUENCE [LARGE SCALE GENOMIC DNA]</scope>
</reference>
<sequence length="104" mass="10554">MASPSPSFLAQLVRYVSSLPSHFMRATTRELPLPREGAGGVIRPLSAPTPKPPGPPAEGPGGHGGIIHGASPHPCELMRVAPQRPGTPSEGKGGRGGIIHAASS</sequence>
<accession>A0ACD5ZZ92</accession>
<reference evidence="1" key="2">
    <citation type="submission" date="2025-09" db="UniProtKB">
        <authorList>
            <consortium name="EnsemblPlants"/>
        </authorList>
    </citation>
    <scope>IDENTIFICATION</scope>
</reference>
<keyword evidence="2" id="KW-1185">Reference proteome</keyword>
<organism evidence="1 2">
    <name type="scientific">Avena sativa</name>
    <name type="common">Oat</name>
    <dbReference type="NCBI Taxonomy" id="4498"/>
    <lineage>
        <taxon>Eukaryota</taxon>
        <taxon>Viridiplantae</taxon>
        <taxon>Streptophyta</taxon>
        <taxon>Embryophyta</taxon>
        <taxon>Tracheophyta</taxon>
        <taxon>Spermatophyta</taxon>
        <taxon>Magnoliopsida</taxon>
        <taxon>Liliopsida</taxon>
        <taxon>Poales</taxon>
        <taxon>Poaceae</taxon>
        <taxon>BOP clade</taxon>
        <taxon>Pooideae</taxon>
        <taxon>Poodae</taxon>
        <taxon>Poeae</taxon>
        <taxon>Poeae Chloroplast Group 1 (Aveneae type)</taxon>
        <taxon>Aveninae</taxon>
        <taxon>Avena</taxon>
    </lineage>
</organism>
<protein>
    <submittedName>
        <fullName evidence="1">Uncharacterized protein</fullName>
    </submittedName>
</protein>
<proteinExistence type="predicted"/>
<evidence type="ECO:0000313" key="1">
    <source>
        <dbReference type="EnsemblPlants" id="AVESA.00010b.r2.7CG0665920.1.CDS.1"/>
    </source>
</evidence>
<evidence type="ECO:0000313" key="2">
    <source>
        <dbReference type="Proteomes" id="UP001732700"/>
    </source>
</evidence>
<name>A0ACD5ZZ92_AVESA</name>